<keyword evidence="1" id="KW-0812">Transmembrane</keyword>
<evidence type="ECO:0000313" key="2">
    <source>
        <dbReference type="EMBL" id="KZL64944.1"/>
    </source>
</evidence>
<dbReference type="Proteomes" id="UP000076584">
    <property type="component" value="Unassembled WGS sequence"/>
</dbReference>
<accession>A0A166MSC4</accession>
<evidence type="ECO:0000256" key="1">
    <source>
        <dbReference type="SAM" id="Phobius"/>
    </source>
</evidence>
<evidence type="ECO:0000313" key="3">
    <source>
        <dbReference type="Proteomes" id="UP000076584"/>
    </source>
</evidence>
<dbReference type="AlphaFoldDB" id="A0A166MSC4"/>
<keyword evidence="3" id="KW-1185">Reference proteome</keyword>
<feature type="transmembrane region" description="Helical" evidence="1">
    <location>
        <begin position="31"/>
        <end position="52"/>
    </location>
</feature>
<gene>
    <name evidence="2" type="ORF">CI238_07119</name>
</gene>
<comment type="caution">
    <text evidence="2">The sequence shown here is derived from an EMBL/GenBank/DDBJ whole genome shotgun (WGS) entry which is preliminary data.</text>
</comment>
<name>A0A166MSC4_COLIC</name>
<sequence>MPPQEAFRAVLAPRYAESEVFANSCSDSVRLVVAMSVVSILCTLSFLLAALYRTRLWKARSISEEILDSLNLTKQKLAEVINIRDVQRREVHRLHKIATRYVIMHGRLPQAVMEQIATEVERASTDQERVPAYNPSRDVRMPGHEDVFVVGSDEDGEDEMRVRDSSVTNASTFKTDSAAPRVAATGVVHTAAQVSSGKAERLRGLGDGMVV</sequence>
<reference evidence="2 3" key="1">
    <citation type="submission" date="2015-06" db="EMBL/GenBank/DDBJ databases">
        <title>Survival trade-offs in plant roots during colonization by closely related pathogenic and mutualistic fungi.</title>
        <authorList>
            <person name="Hacquard S."/>
            <person name="Kracher B."/>
            <person name="Hiruma K."/>
            <person name="Weinman A."/>
            <person name="Muench P."/>
            <person name="Garrido Oter R."/>
            <person name="Ver Loren van Themaat E."/>
            <person name="Dallerey J.-F."/>
            <person name="Damm U."/>
            <person name="Henrissat B."/>
            <person name="Lespinet O."/>
            <person name="Thon M."/>
            <person name="Kemen E."/>
            <person name="McHardy A.C."/>
            <person name="Schulze-Lefert P."/>
            <person name="O'Connell R.J."/>
        </authorList>
    </citation>
    <scope>NUCLEOTIDE SEQUENCE [LARGE SCALE GENOMIC DNA]</scope>
    <source>
        <strain evidence="2 3">MAFF 238704</strain>
    </source>
</reference>
<keyword evidence="1" id="KW-1133">Transmembrane helix</keyword>
<dbReference type="EMBL" id="LFIW01002656">
    <property type="protein sequence ID" value="KZL64944.1"/>
    <property type="molecule type" value="Genomic_DNA"/>
</dbReference>
<keyword evidence="1" id="KW-0472">Membrane</keyword>
<proteinExistence type="predicted"/>
<protein>
    <submittedName>
        <fullName evidence="2">Uncharacterized protein</fullName>
    </submittedName>
</protein>
<organism evidence="2 3">
    <name type="scientific">Colletotrichum incanum</name>
    <name type="common">Soybean anthracnose fungus</name>
    <dbReference type="NCBI Taxonomy" id="1573173"/>
    <lineage>
        <taxon>Eukaryota</taxon>
        <taxon>Fungi</taxon>
        <taxon>Dikarya</taxon>
        <taxon>Ascomycota</taxon>
        <taxon>Pezizomycotina</taxon>
        <taxon>Sordariomycetes</taxon>
        <taxon>Hypocreomycetidae</taxon>
        <taxon>Glomerellales</taxon>
        <taxon>Glomerellaceae</taxon>
        <taxon>Colletotrichum</taxon>
        <taxon>Colletotrichum spaethianum species complex</taxon>
    </lineage>
</organism>